<name>A0A162P1H5_9BURK</name>
<dbReference type="EMBL" id="LVWD01000034">
    <property type="protein sequence ID" value="OAD40217.1"/>
    <property type="molecule type" value="Genomic_DNA"/>
</dbReference>
<dbReference type="KEGG" id="hyl:LPB072_09420"/>
<dbReference type="PANTHER" id="PTHR33204">
    <property type="entry name" value="TRANSCRIPTIONAL REGULATOR, MARR FAMILY"/>
    <property type="match status" value="1"/>
</dbReference>
<accession>A0A162P1H5</accession>
<evidence type="ECO:0000259" key="4">
    <source>
        <dbReference type="PROSITE" id="PS51118"/>
    </source>
</evidence>
<dbReference type="InterPro" id="IPR036390">
    <property type="entry name" value="WH_DNA-bd_sf"/>
</dbReference>
<dbReference type="Proteomes" id="UP000185657">
    <property type="component" value="Unassembled WGS sequence"/>
</dbReference>
<dbReference type="GO" id="GO:0003677">
    <property type="term" value="F:DNA binding"/>
    <property type="evidence" value="ECO:0007669"/>
    <property type="project" value="UniProtKB-KW"/>
</dbReference>
<dbReference type="STRING" id="1763535.LPB072_09420"/>
<reference evidence="6 7" key="1">
    <citation type="submission" date="2016-02" db="EMBL/GenBank/DDBJ databases">
        <title>Draft genome sequence of Hydrogenophaga sp. LPB0072.</title>
        <authorList>
            <person name="Shin S.-K."/>
            <person name="Yi H."/>
        </authorList>
    </citation>
    <scope>NUCLEOTIDE SEQUENCE [LARGE SCALE GENOMIC DNA]</scope>
    <source>
        <strain evidence="6 7">LPB0072</strain>
    </source>
</reference>
<dbReference type="Pfam" id="PF01638">
    <property type="entry name" value="HxlR"/>
    <property type="match status" value="1"/>
</dbReference>
<dbReference type="PROSITE" id="PS51118">
    <property type="entry name" value="HTH_HXLR"/>
    <property type="match status" value="1"/>
</dbReference>
<dbReference type="RefSeq" id="WP_066094614.1">
    <property type="nucleotide sequence ID" value="NZ_CP017476.1"/>
</dbReference>
<keyword evidence="1" id="KW-0805">Transcription regulation</keyword>
<protein>
    <submittedName>
        <fullName evidence="5 6">Transcriptional regulator</fullName>
    </submittedName>
</protein>
<evidence type="ECO:0000313" key="5">
    <source>
        <dbReference type="EMBL" id="AOW13033.1"/>
    </source>
</evidence>
<evidence type="ECO:0000256" key="2">
    <source>
        <dbReference type="ARBA" id="ARBA00023125"/>
    </source>
</evidence>
<evidence type="ECO:0000256" key="3">
    <source>
        <dbReference type="ARBA" id="ARBA00023163"/>
    </source>
</evidence>
<dbReference type="InterPro" id="IPR036388">
    <property type="entry name" value="WH-like_DNA-bd_sf"/>
</dbReference>
<reference evidence="5 8" key="2">
    <citation type="submission" date="2016-10" db="EMBL/GenBank/DDBJ databases">
        <title>Hydorgenophaga sp. LPB0072 isolated from gastropod.</title>
        <authorList>
            <person name="Kim E."/>
            <person name="Yi H."/>
        </authorList>
    </citation>
    <scope>NUCLEOTIDE SEQUENCE [LARGE SCALE GENOMIC DNA]</scope>
    <source>
        <strain evidence="5 8">LPB0072</strain>
    </source>
</reference>
<dbReference type="AlphaFoldDB" id="A0A162P1H5"/>
<keyword evidence="3" id="KW-0804">Transcription</keyword>
<proteinExistence type="predicted"/>
<dbReference type="Proteomes" id="UP000185680">
    <property type="component" value="Chromosome"/>
</dbReference>
<evidence type="ECO:0000313" key="6">
    <source>
        <dbReference type="EMBL" id="OAD40217.1"/>
    </source>
</evidence>
<dbReference type="EMBL" id="CP017476">
    <property type="protein sequence ID" value="AOW13033.1"/>
    <property type="molecule type" value="Genomic_DNA"/>
</dbReference>
<evidence type="ECO:0000313" key="8">
    <source>
        <dbReference type="Proteomes" id="UP000185680"/>
    </source>
</evidence>
<evidence type="ECO:0000313" key="7">
    <source>
        <dbReference type="Proteomes" id="UP000185657"/>
    </source>
</evidence>
<feature type="domain" description="HTH hxlR-type" evidence="4">
    <location>
        <begin position="35"/>
        <end position="133"/>
    </location>
</feature>
<dbReference type="PANTHER" id="PTHR33204:SF37">
    <property type="entry name" value="HTH-TYPE TRANSCRIPTIONAL REGULATOR YODB"/>
    <property type="match status" value="1"/>
</dbReference>
<sequence length="154" mass="16914">MPPHPSATNQSAKAPAGPLSLSEHMQRGALFAVDCPSREVLQHVTSRWGVLLLVALMGGSHRFSDLRRKVGGVSEKMLAQTLRWLEADGFVLRDVKATVPPHVEYRLTPLGREVGERVQALADWIECAMPQIMAVRQAREAALPAEPAGVHRIR</sequence>
<evidence type="ECO:0000256" key="1">
    <source>
        <dbReference type="ARBA" id="ARBA00023015"/>
    </source>
</evidence>
<dbReference type="Gene3D" id="1.10.10.10">
    <property type="entry name" value="Winged helix-like DNA-binding domain superfamily/Winged helix DNA-binding domain"/>
    <property type="match status" value="1"/>
</dbReference>
<keyword evidence="7" id="KW-1185">Reference proteome</keyword>
<dbReference type="InterPro" id="IPR002577">
    <property type="entry name" value="HTH_HxlR"/>
</dbReference>
<organism evidence="5 8">
    <name type="scientific">Hydrogenophaga crassostreae</name>
    <dbReference type="NCBI Taxonomy" id="1763535"/>
    <lineage>
        <taxon>Bacteria</taxon>
        <taxon>Pseudomonadati</taxon>
        <taxon>Pseudomonadota</taxon>
        <taxon>Betaproteobacteria</taxon>
        <taxon>Burkholderiales</taxon>
        <taxon>Comamonadaceae</taxon>
        <taxon>Hydrogenophaga</taxon>
    </lineage>
</organism>
<gene>
    <name evidence="5" type="ORF">LPB072_09420</name>
    <name evidence="6" type="ORF">LPB72_18915</name>
</gene>
<dbReference type="SUPFAM" id="SSF46785">
    <property type="entry name" value="Winged helix' DNA-binding domain"/>
    <property type="match status" value="1"/>
</dbReference>
<keyword evidence="2" id="KW-0238">DNA-binding</keyword>